<protein>
    <submittedName>
        <fullName evidence="1">Uncharacterized protein</fullName>
    </submittedName>
</protein>
<reference evidence="1" key="1">
    <citation type="journal article" date="2015" name="Nature">
        <title>Complex archaea that bridge the gap between prokaryotes and eukaryotes.</title>
        <authorList>
            <person name="Spang A."/>
            <person name="Saw J.H."/>
            <person name="Jorgensen S.L."/>
            <person name="Zaremba-Niedzwiedzka K."/>
            <person name="Martijn J."/>
            <person name="Lind A.E."/>
            <person name="van Eijk R."/>
            <person name="Schleper C."/>
            <person name="Guy L."/>
            <person name="Ettema T.J."/>
        </authorList>
    </citation>
    <scope>NUCLEOTIDE SEQUENCE</scope>
</reference>
<evidence type="ECO:0000313" key="1">
    <source>
        <dbReference type="EMBL" id="KKL03884.1"/>
    </source>
</evidence>
<accession>A0A0F9A2U1</accession>
<comment type="caution">
    <text evidence="1">The sequence shown here is derived from an EMBL/GenBank/DDBJ whole genome shotgun (WGS) entry which is preliminary data.</text>
</comment>
<organism evidence="1">
    <name type="scientific">marine sediment metagenome</name>
    <dbReference type="NCBI Taxonomy" id="412755"/>
    <lineage>
        <taxon>unclassified sequences</taxon>
        <taxon>metagenomes</taxon>
        <taxon>ecological metagenomes</taxon>
    </lineage>
</organism>
<dbReference type="AlphaFoldDB" id="A0A0F9A2U1"/>
<dbReference type="EMBL" id="LAZR01044749">
    <property type="protein sequence ID" value="KKL03884.1"/>
    <property type="molecule type" value="Genomic_DNA"/>
</dbReference>
<name>A0A0F9A2U1_9ZZZZ</name>
<gene>
    <name evidence="1" type="ORF">LCGC14_2621640</name>
</gene>
<proteinExistence type="predicted"/>
<feature type="non-terminal residue" evidence="1">
    <location>
        <position position="1"/>
    </location>
</feature>
<sequence length="38" mass="4947">DRFKMRTIYLDDSERRLLKEIKKEKIKFKEEMEKEKKW</sequence>